<dbReference type="Proteomes" id="UP000266302">
    <property type="component" value="Unassembled WGS sequence"/>
</dbReference>
<accession>A0A398CAR0</accession>
<keyword evidence="2" id="KW-1185">Reference proteome</keyword>
<proteinExistence type="predicted"/>
<sequence length="108" mass="12506">LRSTMPYSAGQRHVFLRHDLRHGRADYFANPTKANPMKRFHVHVHVDTLAKWMLDDPSKGDAPDDQKFEAFRKTVHLIKCRFDLLIKLPSGKLDKALLQTTARELAKE</sequence>
<dbReference type="EMBL" id="QXJC01000003">
    <property type="protein sequence ID" value="RID97978.1"/>
    <property type="molecule type" value="Genomic_DNA"/>
</dbReference>
<gene>
    <name evidence="1" type="ORF">D3F03_06720</name>
</gene>
<reference evidence="1 2" key="1">
    <citation type="submission" date="2018-09" db="EMBL/GenBank/DDBJ databases">
        <title>Draft genome of Simplicispira sp. NY-02.</title>
        <authorList>
            <person name="Im W.T."/>
        </authorList>
    </citation>
    <scope>NUCLEOTIDE SEQUENCE [LARGE SCALE GENOMIC DNA]</scope>
    <source>
        <strain evidence="1 2">NY-02</strain>
    </source>
</reference>
<evidence type="ECO:0000313" key="1">
    <source>
        <dbReference type="EMBL" id="RID97978.1"/>
    </source>
</evidence>
<evidence type="ECO:0000313" key="2">
    <source>
        <dbReference type="Proteomes" id="UP000266302"/>
    </source>
</evidence>
<name>A0A398CAR0_9BURK</name>
<feature type="non-terminal residue" evidence="1">
    <location>
        <position position="1"/>
    </location>
</feature>
<protein>
    <submittedName>
        <fullName evidence="1">Uncharacterized protein</fullName>
    </submittedName>
</protein>
<dbReference type="AlphaFoldDB" id="A0A398CAR0"/>
<comment type="caution">
    <text evidence="1">The sequence shown here is derived from an EMBL/GenBank/DDBJ whole genome shotgun (WGS) entry which is preliminary data.</text>
</comment>
<organism evidence="1 2">
    <name type="scientific">Simplicispira hankyongi</name>
    <dbReference type="NCBI Taxonomy" id="2315688"/>
    <lineage>
        <taxon>Bacteria</taxon>
        <taxon>Pseudomonadati</taxon>
        <taxon>Pseudomonadota</taxon>
        <taxon>Betaproteobacteria</taxon>
        <taxon>Burkholderiales</taxon>
        <taxon>Comamonadaceae</taxon>
        <taxon>Simplicispira</taxon>
    </lineage>
</organism>